<evidence type="ECO:0000313" key="1">
    <source>
        <dbReference type="EMBL" id="UPW40868.1"/>
    </source>
</evidence>
<name>A0A976N0W0_9VIRU</name>
<sequence>MNSVNVKFYCVPVEGSHSIPFAELDFSYKSYDDLMQQIKKHMYCNGFYSNVYFYLDVIPF</sequence>
<proteinExistence type="predicted"/>
<dbReference type="EMBL" id="OM869510">
    <property type="protein sequence ID" value="UPW40868.1"/>
    <property type="molecule type" value="Genomic_DNA"/>
</dbReference>
<reference evidence="1" key="1">
    <citation type="submission" date="2022-02" db="EMBL/GenBank/DDBJ databases">
        <title>Towards deciphering the DNA virus diversity associated with rodent species in the families Cricetidae and Heteromyidae.</title>
        <authorList>
            <person name="Lund M."/>
            <person name="Larsen B.B."/>
            <person name="Gryseels S."/>
            <person name="Kraberger S."/>
            <person name="Rowsey D.M."/>
            <person name="Steger L."/>
            <person name="Yule K.M."/>
            <person name="Upham N.S."/>
            <person name="Worobey M."/>
            <person name="Van Doorslaer K."/>
            <person name="Varsani A."/>
        </authorList>
    </citation>
    <scope>NUCLEOTIDE SEQUENCE</scope>
    <source>
        <strain evidence="1">UA08Rod_6404</strain>
    </source>
</reference>
<accession>A0A976N0W0</accession>
<protein>
    <submittedName>
        <fullName evidence="1">Uncharacterized protein</fullName>
    </submittedName>
</protein>
<organism evidence="1">
    <name type="scientific">Sigmofec virus UA08Rod_6404</name>
    <dbReference type="NCBI Taxonomy" id="2929229"/>
    <lineage>
        <taxon>Viruses</taxon>
        <taxon>Monodnaviria</taxon>
        <taxon>Sangervirae</taxon>
        <taxon>Phixviricota</taxon>
        <taxon>Malgrandaviricetes</taxon>
        <taxon>Petitvirales</taxon>
        <taxon>Microviridae</taxon>
    </lineage>
</organism>